<dbReference type="SUPFAM" id="SSF103481">
    <property type="entry name" value="Multidrug resistance efflux transporter EmrE"/>
    <property type="match status" value="2"/>
</dbReference>
<evidence type="ECO:0000259" key="7">
    <source>
        <dbReference type="Pfam" id="PF00892"/>
    </source>
</evidence>
<feature type="domain" description="EamA" evidence="7">
    <location>
        <begin position="151"/>
        <end position="279"/>
    </location>
</feature>
<dbReference type="GO" id="GO:0016020">
    <property type="term" value="C:membrane"/>
    <property type="evidence" value="ECO:0007669"/>
    <property type="project" value="UniProtKB-SubCell"/>
</dbReference>
<evidence type="ECO:0000256" key="4">
    <source>
        <dbReference type="ARBA" id="ARBA00022989"/>
    </source>
</evidence>
<feature type="transmembrane region" description="Helical" evidence="6">
    <location>
        <begin position="95"/>
        <end position="114"/>
    </location>
</feature>
<evidence type="ECO:0000256" key="6">
    <source>
        <dbReference type="SAM" id="Phobius"/>
    </source>
</evidence>
<evidence type="ECO:0000256" key="2">
    <source>
        <dbReference type="ARBA" id="ARBA00007362"/>
    </source>
</evidence>
<keyword evidence="3 6" id="KW-0812">Transmembrane</keyword>
<comment type="subcellular location">
    <subcellularLocation>
        <location evidence="1">Endomembrane system</location>
        <topology evidence="1">Multi-pass membrane protein</topology>
    </subcellularLocation>
</comment>
<accession>A0A8D5UIL6</accession>
<comment type="similarity">
    <text evidence="2">Belongs to the EamA transporter family.</text>
</comment>
<reference evidence="8" key="1">
    <citation type="journal article" date="2013" name="Int. J. Syst. Evol. Microbiol.">
        <title>Polycladomyces abyssicola gen. nov., sp. nov., a thermophilic filamentous bacterium isolated from hemipelagic sediment.</title>
        <authorList>
            <person name="Tsubouchi T."/>
            <person name="Shimane Y."/>
            <person name="Mori K."/>
            <person name="Usui K."/>
            <person name="Hiraki T."/>
            <person name="Tame A."/>
            <person name="Uematsu K."/>
            <person name="Maruyama T."/>
            <person name="Hatada Y."/>
        </authorList>
    </citation>
    <scope>NUCLEOTIDE SEQUENCE</scope>
    <source>
        <strain evidence="8">JIR-001</strain>
    </source>
</reference>
<sequence length="305" mass="33454">MNRPVTKGMFYGGIGVVSFSLTLPFTRMVVAHWPPVFVGLGRAVIAALLAGILLWVKRAPLPKRSQWQPLFGVALGVIIGFPVLSAWAMTRVPSSHGAVVLALLPLATAGLAAWRAGERPSRLFWVCSAGGCLIVLWFAWQDTGLGEWRTADWALLGAVLSAAWGYTEGGKLSREMGGWQVISWALVLSFPMLIVPTVWMIIPGMMDVSLRIWGAFLYLAIVSQFLGFFFWYTGLAQGGIARVSQLQYLQPFFTILFSAVMLGEMITWQTAVAALAVVLLVVYGKQAANSPSRQREHRNAENERL</sequence>
<evidence type="ECO:0000313" key="8">
    <source>
        <dbReference type="EMBL" id="BCU82510.1"/>
    </source>
</evidence>
<feature type="transmembrane region" description="Helical" evidence="6">
    <location>
        <begin position="123"/>
        <end position="140"/>
    </location>
</feature>
<feature type="transmembrane region" description="Helical" evidence="6">
    <location>
        <begin position="252"/>
        <end position="283"/>
    </location>
</feature>
<dbReference type="InterPro" id="IPR050638">
    <property type="entry name" value="AA-Vitamin_Transporters"/>
</dbReference>
<reference evidence="8" key="2">
    <citation type="journal article" date="2021" name="Microbiol. Resour. Announc.">
        <title>Complete Genome Sequence of Polycladomyces abyssicola JIR-001T, Isolated from Hemipelagic Sediment in Deep Seawater.</title>
        <authorList>
            <person name="Tsubouchi T."/>
            <person name="Kaneko Y."/>
        </authorList>
    </citation>
    <scope>NUCLEOTIDE SEQUENCE</scope>
    <source>
        <strain evidence="8">JIR-001</strain>
    </source>
</reference>
<dbReference type="KEGG" id="pabs:JIR001_22930"/>
<evidence type="ECO:0000313" key="9">
    <source>
        <dbReference type="Proteomes" id="UP000677436"/>
    </source>
</evidence>
<gene>
    <name evidence="8" type="ORF">JIR001_22930</name>
</gene>
<dbReference type="InterPro" id="IPR037185">
    <property type="entry name" value="EmrE-like"/>
</dbReference>
<evidence type="ECO:0000256" key="1">
    <source>
        <dbReference type="ARBA" id="ARBA00004127"/>
    </source>
</evidence>
<feature type="transmembrane region" description="Helical" evidence="6">
    <location>
        <begin position="9"/>
        <end position="30"/>
    </location>
</feature>
<dbReference type="Pfam" id="PF00892">
    <property type="entry name" value="EamA"/>
    <property type="match status" value="2"/>
</dbReference>
<dbReference type="InterPro" id="IPR000620">
    <property type="entry name" value="EamA_dom"/>
</dbReference>
<feature type="transmembrane region" description="Helical" evidence="6">
    <location>
        <begin position="68"/>
        <end position="89"/>
    </location>
</feature>
<dbReference type="EMBL" id="AP024601">
    <property type="protein sequence ID" value="BCU82510.1"/>
    <property type="molecule type" value="Genomic_DNA"/>
</dbReference>
<feature type="transmembrane region" description="Helical" evidence="6">
    <location>
        <begin position="181"/>
        <end position="202"/>
    </location>
</feature>
<evidence type="ECO:0000256" key="3">
    <source>
        <dbReference type="ARBA" id="ARBA00022692"/>
    </source>
</evidence>
<dbReference type="PANTHER" id="PTHR32322:SF2">
    <property type="entry name" value="EAMA DOMAIN-CONTAINING PROTEIN"/>
    <property type="match status" value="1"/>
</dbReference>
<keyword evidence="4 6" id="KW-1133">Transmembrane helix</keyword>
<feature type="transmembrane region" description="Helical" evidence="6">
    <location>
        <begin position="214"/>
        <end position="232"/>
    </location>
</feature>
<dbReference type="PANTHER" id="PTHR32322">
    <property type="entry name" value="INNER MEMBRANE TRANSPORTER"/>
    <property type="match status" value="1"/>
</dbReference>
<name>A0A8D5UIL6_9BACL</name>
<keyword evidence="9" id="KW-1185">Reference proteome</keyword>
<feature type="transmembrane region" description="Helical" evidence="6">
    <location>
        <begin position="36"/>
        <end position="56"/>
    </location>
</feature>
<dbReference type="Proteomes" id="UP000677436">
    <property type="component" value="Chromosome"/>
</dbReference>
<evidence type="ECO:0000256" key="5">
    <source>
        <dbReference type="ARBA" id="ARBA00023136"/>
    </source>
</evidence>
<feature type="domain" description="EamA" evidence="7">
    <location>
        <begin position="7"/>
        <end position="136"/>
    </location>
</feature>
<organism evidence="8 9">
    <name type="scientific">Polycladomyces abyssicola</name>
    <dbReference type="NCBI Taxonomy" id="1125966"/>
    <lineage>
        <taxon>Bacteria</taxon>
        <taxon>Bacillati</taxon>
        <taxon>Bacillota</taxon>
        <taxon>Bacilli</taxon>
        <taxon>Bacillales</taxon>
        <taxon>Thermoactinomycetaceae</taxon>
        <taxon>Polycladomyces</taxon>
    </lineage>
</organism>
<proteinExistence type="inferred from homology"/>
<dbReference type="RefSeq" id="WP_212772839.1">
    <property type="nucleotide sequence ID" value="NZ_AP024601.1"/>
</dbReference>
<keyword evidence="5 6" id="KW-0472">Membrane</keyword>
<protein>
    <recommendedName>
        <fullName evidence="7">EamA domain-containing protein</fullName>
    </recommendedName>
</protein>
<dbReference type="AlphaFoldDB" id="A0A8D5UIL6"/>